<sequence length="112" mass="12151">MESWSPQTKLKYGLCTLDDTGRIASIWNFPDFNELLREIDEGEESTVQSSARSSEVNGDAADSDVVSDSVEGELDAIVTFRVTNVSIRHSLPLTEDAAKTIESDGNAKLVAS</sequence>
<proteinExistence type="predicted"/>
<evidence type="ECO:0000313" key="3">
    <source>
        <dbReference type="Proteomes" id="UP000822688"/>
    </source>
</evidence>
<feature type="region of interest" description="Disordered" evidence="1">
    <location>
        <begin position="40"/>
        <end position="67"/>
    </location>
</feature>
<dbReference type="Proteomes" id="UP000822688">
    <property type="component" value="Chromosome V"/>
</dbReference>
<gene>
    <name evidence="2" type="ORF">KC19_VG024300</name>
</gene>
<protein>
    <submittedName>
        <fullName evidence="2">Uncharacterized protein</fullName>
    </submittedName>
</protein>
<feature type="compositionally biased region" description="Polar residues" evidence="1">
    <location>
        <begin position="45"/>
        <end position="56"/>
    </location>
</feature>
<name>A0A8T0HLG9_CERPU</name>
<dbReference type="AlphaFoldDB" id="A0A8T0HLG9"/>
<reference evidence="2" key="1">
    <citation type="submission" date="2020-06" db="EMBL/GenBank/DDBJ databases">
        <title>WGS assembly of Ceratodon purpureus strain R40.</title>
        <authorList>
            <person name="Carey S.B."/>
            <person name="Jenkins J."/>
            <person name="Shu S."/>
            <person name="Lovell J.T."/>
            <person name="Sreedasyam A."/>
            <person name="Maumus F."/>
            <person name="Tiley G.P."/>
            <person name="Fernandez-Pozo N."/>
            <person name="Barry K."/>
            <person name="Chen C."/>
            <person name="Wang M."/>
            <person name="Lipzen A."/>
            <person name="Daum C."/>
            <person name="Saski C.A."/>
            <person name="Payton A.C."/>
            <person name="Mcbreen J.C."/>
            <person name="Conrad R.E."/>
            <person name="Kollar L.M."/>
            <person name="Olsson S."/>
            <person name="Huttunen S."/>
            <person name="Landis J.B."/>
            <person name="Wickett N.J."/>
            <person name="Johnson M.G."/>
            <person name="Rensing S.A."/>
            <person name="Grimwood J."/>
            <person name="Schmutz J."/>
            <person name="Mcdaniel S.F."/>
        </authorList>
    </citation>
    <scope>NUCLEOTIDE SEQUENCE</scope>
    <source>
        <strain evidence="2">R40</strain>
    </source>
</reference>
<evidence type="ECO:0000256" key="1">
    <source>
        <dbReference type="SAM" id="MobiDB-lite"/>
    </source>
</evidence>
<organism evidence="2 3">
    <name type="scientific">Ceratodon purpureus</name>
    <name type="common">Fire moss</name>
    <name type="synonym">Dicranum purpureum</name>
    <dbReference type="NCBI Taxonomy" id="3225"/>
    <lineage>
        <taxon>Eukaryota</taxon>
        <taxon>Viridiplantae</taxon>
        <taxon>Streptophyta</taxon>
        <taxon>Embryophyta</taxon>
        <taxon>Bryophyta</taxon>
        <taxon>Bryophytina</taxon>
        <taxon>Bryopsida</taxon>
        <taxon>Dicranidae</taxon>
        <taxon>Pseudoditrichales</taxon>
        <taxon>Ditrichaceae</taxon>
        <taxon>Ceratodon</taxon>
    </lineage>
</organism>
<keyword evidence="3" id="KW-1185">Reference proteome</keyword>
<evidence type="ECO:0000313" key="2">
    <source>
        <dbReference type="EMBL" id="KAG0571583.1"/>
    </source>
</evidence>
<dbReference type="EMBL" id="CM026426">
    <property type="protein sequence ID" value="KAG0571583.1"/>
    <property type="molecule type" value="Genomic_DNA"/>
</dbReference>
<comment type="caution">
    <text evidence="2">The sequence shown here is derived from an EMBL/GenBank/DDBJ whole genome shotgun (WGS) entry which is preliminary data.</text>
</comment>
<accession>A0A8T0HLG9</accession>